<dbReference type="GO" id="GO:0005840">
    <property type="term" value="C:ribosome"/>
    <property type="evidence" value="ECO:0007669"/>
    <property type="project" value="UniProtKB-KW"/>
</dbReference>
<keyword evidence="8" id="KW-1185">Reference proteome</keyword>
<dbReference type="PROSITE" id="PS00678">
    <property type="entry name" value="WD_REPEATS_1"/>
    <property type="match status" value="3"/>
</dbReference>
<comment type="caution">
    <text evidence="7">The sequence shown here is derived from an EMBL/GenBank/DDBJ whole genome shotgun (WGS) entry which is preliminary data.</text>
</comment>
<dbReference type="GeneID" id="92380967"/>
<feature type="repeat" description="WD" evidence="5">
    <location>
        <begin position="642"/>
        <end position="684"/>
    </location>
</feature>
<evidence type="ECO:0000256" key="6">
    <source>
        <dbReference type="SAM" id="MobiDB-lite"/>
    </source>
</evidence>
<dbReference type="InterPro" id="IPR019775">
    <property type="entry name" value="WD40_repeat_CS"/>
</dbReference>
<dbReference type="RefSeq" id="XP_067076766.1">
    <property type="nucleotide sequence ID" value="XM_067220665.1"/>
</dbReference>
<proteinExistence type="predicted"/>
<evidence type="ECO:0000313" key="7">
    <source>
        <dbReference type="EMBL" id="SCU65111.1"/>
    </source>
</evidence>
<name>A0A1G4I0C9_TRYEQ</name>
<feature type="repeat" description="WD" evidence="5">
    <location>
        <begin position="593"/>
        <end position="635"/>
    </location>
</feature>
<dbReference type="InterPro" id="IPR015943">
    <property type="entry name" value="WD40/YVTN_repeat-like_dom_sf"/>
</dbReference>
<dbReference type="PANTHER" id="PTHR44464">
    <property type="entry name" value="WD REPEAT-CONTAINING PROTEIN 17"/>
    <property type="match status" value="1"/>
</dbReference>
<dbReference type="InterPro" id="IPR020472">
    <property type="entry name" value="WD40_PAC1"/>
</dbReference>
<evidence type="ECO:0000256" key="2">
    <source>
        <dbReference type="ARBA" id="ARBA00022737"/>
    </source>
</evidence>
<dbReference type="VEuPathDB" id="TriTrypDB:TEOVI_000703300"/>
<dbReference type="PROSITE" id="PS50294">
    <property type="entry name" value="WD_REPEATS_REGION"/>
    <property type="match status" value="2"/>
</dbReference>
<dbReference type="InterPro" id="IPR011047">
    <property type="entry name" value="Quinoprotein_ADH-like_sf"/>
</dbReference>
<dbReference type="SUPFAM" id="SSF50998">
    <property type="entry name" value="Quinoprotein alcohol dehydrogenase-like"/>
    <property type="match status" value="1"/>
</dbReference>
<dbReference type="Proteomes" id="UP000195570">
    <property type="component" value="Unassembled WGS sequence"/>
</dbReference>
<protein>
    <submittedName>
        <fullName evidence="7">WD domain, G-beta repeat, putative</fullName>
    </submittedName>
</protein>
<dbReference type="GO" id="GO:1990904">
    <property type="term" value="C:ribonucleoprotein complex"/>
    <property type="evidence" value="ECO:0007669"/>
    <property type="project" value="UniProtKB-KW"/>
</dbReference>
<dbReference type="SUPFAM" id="SSF50978">
    <property type="entry name" value="WD40 repeat-like"/>
    <property type="match status" value="1"/>
</dbReference>
<evidence type="ECO:0000256" key="5">
    <source>
        <dbReference type="PROSITE-ProRule" id="PRU00221"/>
    </source>
</evidence>
<dbReference type="PANTHER" id="PTHR44464:SF1">
    <property type="entry name" value="WD REPEAT-CONTAINING PROTEIN 17"/>
    <property type="match status" value="1"/>
</dbReference>
<keyword evidence="3" id="KW-0689">Ribosomal protein</keyword>
<evidence type="ECO:0000256" key="1">
    <source>
        <dbReference type="ARBA" id="ARBA00022574"/>
    </source>
</evidence>
<sequence>MDPLNAVALITAGCGQRCASPVMAYNNMIAYSSSDSIYLYNPVNHKSSEITSRRSSSMQPGSSNYSGPNATGNEKVVTTYPLSRVFSNGVRGTIMSFHLNDEYVACVTSDAHAVVWKLTNCELLNSKAVLESVKDFFKSGGAPRQVLVSGKHHILFGTSKGYVVSANMHDGVTTHSAKVSADGGSHKHDHTAGAVCCMSASPTRPDVIAVGTSGGLLCVFSLHPVNGLKQSHAIKPFLRTSSSAAEKGKSGVTVSDATGNAGHGGEGDKDTCSHAVTSLVFDPNNINHAVAGSSEGALAVVDVTTAAVVQVFEVHDTPVTSISFLPAQAGTFVTTDGESSKLHVWTVTSRTHSHVWAPVWTTTHPESKCKGLEDYFPKAPAGDAIASAVSFASEHIVLSLKNGRVVVYSTQRHDIEFQTPPSHTDTLHSCRYAYHNKDVLATTGADGNVNMWNTRQLELQSSIYAGTVAVQGVDWSPTGKNIAVALSNGLVISYNVSTHRENWRITLTSSGAVSCIAWSRVESGSCIVAGYSGSVSLLAARDGKELRRYRTPTVVLSVDFDPRNAKNFSAACKDGQVLLFQTSVNRESPTLVLSGHTDAVTGVAYNGIFGHLLLSCSRDSTLRLWDLSTTTSHATSVSARVLRGHTGRVHAVAWCNAAPYLVLSAGADCTLRLWDIRTETNLFSARCSGSEVVALSSHPQRPFVFAAAARDGAVTFWYMGLLRHLSLEASLGTVDRCITSDDTVLMAAPSAATGNAALVAAEVLQHLCKELKDGNTTPQKRMELITDFFEFPFGAADISRIAKLASNPTDISHAECTVLPHSQLVEIYTARAKLAVDKARNKSVVAAGEAYKSARLVEAANGMLLVGKVNEYCDLMMEAGEWDSAISAAPLVSRDFWRSVCLKAAEAMKKIGDMRAVRYFIMAEESAVAARCVASQSEKNFDEAVVLLKTCPQRADEQKSAEPLHNTAVDTNGTSRAALELMDARATVFKNASNPRIVAASLLAEGANDDAAMHLIRSGDVTLAHLLIHTVPLQHLATIDAGYRLSMLQSCSQQQWDTALVCATRQSNVYDGLATVLTLYQHALINPIMGIGSGKGGMATSAASKEGDINGTQAAQKLTTFHEKVLNECKRLQLPLDMASIQQKHANDGLASVNQVAAMVLSPSKPIGSETGEDLIQTISSFIDNIFQVVLQDIDGAHTVFYLKQAYTVSSYVTLVIQGLSTDSAPPATPPPPPPPAAPVPLAIPLPAAPVTATPPEAGTKRHSAVARKFLAQTFLLAALMCVKVYRFPKLLNPAFTKARELAGSDHSLMGQLTKAQPHLSAYSPHSVEVECSVVGAVLPYLNLTECTQYKSALTLEPIVGPAIRLEDGDSYISQSEALQWSMCCAFSPLATGAHLLPL</sequence>
<feature type="compositionally biased region" description="Polar residues" evidence="6">
    <location>
        <begin position="58"/>
        <end position="71"/>
    </location>
</feature>
<reference evidence="7" key="1">
    <citation type="submission" date="2016-09" db="EMBL/GenBank/DDBJ databases">
        <authorList>
            <person name="Hebert L."/>
            <person name="Moumen B."/>
        </authorList>
    </citation>
    <scope>NUCLEOTIDE SEQUENCE [LARGE SCALE GENOMIC DNA]</scope>
    <source>
        <strain evidence="7">OVI</strain>
    </source>
</reference>
<dbReference type="InterPro" id="IPR036322">
    <property type="entry name" value="WD40_repeat_dom_sf"/>
</dbReference>
<dbReference type="InterPro" id="IPR001680">
    <property type="entry name" value="WD40_rpt"/>
</dbReference>
<keyword evidence="2" id="KW-0677">Repeat</keyword>
<evidence type="ECO:0000256" key="4">
    <source>
        <dbReference type="ARBA" id="ARBA00023274"/>
    </source>
</evidence>
<evidence type="ECO:0000256" key="3">
    <source>
        <dbReference type="ARBA" id="ARBA00022980"/>
    </source>
</evidence>
<feature type="repeat" description="WD" evidence="5">
    <location>
        <begin position="312"/>
        <end position="355"/>
    </location>
</feature>
<organism evidence="7 8">
    <name type="scientific">Trypanosoma equiperdum</name>
    <dbReference type="NCBI Taxonomy" id="5694"/>
    <lineage>
        <taxon>Eukaryota</taxon>
        <taxon>Discoba</taxon>
        <taxon>Euglenozoa</taxon>
        <taxon>Kinetoplastea</taxon>
        <taxon>Metakinetoplastina</taxon>
        <taxon>Trypanosomatida</taxon>
        <taxon>Trypanosomatidae</taxon>
        <taxon>Trypanosoma</taxon>
    </lineage>
</organism>
<gene>
    <name evidence="7" type="ORF">TEOVI_000703300</name>
</gene>
<keyword evidence="1 5" id="KW-0853">WD repeat</keyword>
<feature type="region of interest" description="Disordered" evidence="6">
    <location>
        <begin position="50"/>
        <end position="71"/>
    </location>
</feature>
<accession>A0A1G4I0C9</accession>
<dbReference type="PROSITE" id="PS50082">
    <property type="entry name" value="WD_REPEATS_2"/>
    <property type="match status" value="3"/>
</dbReference>
<feature type="region of interest" description="Disordered" evidence="6">
    <location>
        <begin position="248"/>
        <end position="269"/>
    </location>
</feature>
<dbReference type="CDD" id="cd00200">
    <property type="entry name" value="WD40"/>
    <property type="match status" value="1"/>
</dbReference>
<dbReference type="Gene3D" id="2.130.10.10">
    <property type="entry name" value="YVTN repeat-like/Quinoprotein amine dehydrogenase"/>
    <property type="match status" value="4"/>
</dbReference>
<evidence type="ECO:0000313" key="8">
    <source>
        <dbReference type="Proteomes" id="UP000195570"/>
    </source>
</evidence>
<dbReference type="Pfam" id="PF00400">
    <property type="entry name" value="WD40"/>
    <property type="match status" value="2"/>
</dbReference>
<dbReference type="PRINTS" id="PR00320">
    <property type="entry name" value="GPROTEINBRPT"/>
</dbReference>
<dbReference type="EMBL" id="CZPT02000213">
    <property type="protein sequence ID" value="SCU65111.1"/>
    <property type="molecule type" value="Genomic_DNA"/>
</dbReference>
<dbReference type="SMART" id="SM00320">
    <property type="entry name" value="WD40"/>
    <property type="match status" value="11"/>
</dbReference>
<keyword evidence="4" id="KW-0687">Ribonucleoprotein</keyword>